<sequence length="374" mass="42807">MEDHNTVGTEKNNASGALQWGQFRDKELEKAFYNAEIARNINYVSFTILIAAMVYFSFIIPEYFLITAADAFRAVFISRSVVLAAMLFLYFKVRRDTRYESLIYWFTGLEIMIAMSFIYISNQIPNPNILIQAFGVMIIILAIFLINNRWLFSIFTALFVSIGYFVFVSVSFTAIDRSDFLAAIIHIVIVIVLSSISSYSVNYYKRIQYLHTIELIKMAETDALTGIDNKAKFNQEYARLANSIADTDRNLAVIMFDIDDFKAINDRFGHLIGDQVLQELTGIVRRNLNQSDLFARWGGEEFVIILPDSQREAAMVVAWRLQQIIAEHRFETAGQVTCSFGVAAFKNGDNLDTVLHRVDERLYLAKKLGKNRVE</sequence>
<dbReference type="Gene3D" id="3.30.70.270">
    <property type="match status" value="1"/>
</dbReference>
<feature type="transmembrane region" description="Helical" evidence="1">
    <location>
        <begin position="180"/>
        <end position="201"/>
    </location>
</feature>
<evidence type="ECO:0000259" key="2">
    <source>
        <dbReference type="PROSITE" id="PS50887"/>
    </source>
</evidence>
<feature type="transmembrane region" description="Helical" evidence="1">
    <location>
        <begin position="151"/>
        <end position="174"/>
    </location>
</feature>
<keyword evidence="1" id="KW-0812">Transmembrane</keyword>
<dbReference type="Pfam" id="PF00990">
    <property type="entry name" value="GGDEF"/>
    <property type="match status" value="1"/>
</dbReference>
<dbReference type="RefSeq" id="WP_228879581.1">
    <property type="nucleotide sequence ID" value="NZ_CABIIK010000015.1"/>
</dbReference>
<feature type="transmembrane region" description="Helical" evidence="1">
    <location>
        <begin position="127"/>
        <end position="146"/>
    </location>
</feature>
<feature type="transmembrane region" description="Helical" evidence="1">
    <location>
        <begin position="102"/>
        <end position="121"/>
    </location>
</feature>
<accession>A0ABY6H9K2</accession>
<dbReference type="SUPFAM" id="SSF55073">
    <property type="entry name" value="Nucleotide cyclase"/>
    <property type="match status" value="1"/>
</dbReference>
<dbReference type="PANTHER" id="PTHR45138:SF9">
    <property type="entry name" value="DIGUANYLATE CYCLASE DGCM-RELATED"/>
    <property type="match status" value="1"/>
</dbReference>
<dbReference type="PROSITE" id="PS50887">
    <property type="entry name" value="GGDEF"/>
    <property type="match status" value="1"/>
</dbReference>
<dbReference type="SMART" id="SM00267">
    <property type="entry name" value="GGDEF"/>
    <property type="match status" value="1"/>
</dbReference>
<dbReference type="EMBL" id="CP087994">
    <property type="protein sequence ID" value="UYO61162.1"/>
    <property type="molecule type" value="Genomic_DNA"/>
</dbReference>
<proteinExistence type="predicted"/>
<evidence type="ECO:0000256" key="1">
    <source>
        <dbReference type="SAM" id="Phobius"/>
    </source>
</evidence>
<gene>
    <name evidence="3" type="ORF">LNN31_10230</name>
</gene>
<dbReference type="CDD" id="cd01949">
    <property type="entry name" value="GGDEF"/>
    <property type="match status" value="1"/>
</dbReference>
<feature type="domain" description="GGDEF" evidence="2">
    <location>
        <begin position="249"/>
        <end position="374"/>
    </location>
</feature>
<dbReference type="InterPro" id="IPR043128">
    <property type="entry name" value="Rev_trsase/Diguanyl_cyclase"/>
</dbReference>
<protein>
    <submittedName>
        <fullName evidence="3">GGDEF domain-containing protein</fullName>
    </submittedName>
</protein>
<keyword evidence="4" id="KW-1185">Reference proteome</keyword>
<dbReference type="InterPro" id="IPR029787">
    <property type="entry name" value="Nucleotide_cyclase"/>
</dbReference>
<dbReference type="Proteomes" id="UP001163550">
    <property type="component" value="Chromosome"/>
</dbReference>
<dbReference type="PANTHER" id="PTHR45138">
    <property type="entry name" value="REGULATORY COMPONENTS OF SENSORY TRANSDUCTION SYSTEM"/>
    <property type="match status" value="1"/>
</dbReference>
<dbReference type="NCBIfam" id="TIGR00254">
    <property type="entry name" value="GGDEF"/>
    <property type="match status" value="1"/>
</dbReference>
<keyword evidence="1" id="KW-0472">Membrane</keyword>
<name>A0ABY6H9K2_9FIRM</name>
<feature type="transmembrane region" description="Helical" evidence="1">
    <location>
        <begin position="71"/>
        <end position="90"/>
    </location>
</feature>
<organism evidence="3 4">
    <name type="scientific">Acetobacterium wieringae</name>
    <dbReference type="NCBI Taxonomy" id="52694"/>
    <lineage>
        <taxon>Bacteria</taxon>
        <taxon>Bacillati</taxon>
        <taxon>Bacillota</taxon>
        <taxon>Clostridia</taxon>
        <taxon>Eubacteriales</taxon>
        <taxon>Eubacteriaceae</taxon>
        <taxon>Acetobacterium</taxon>
    </lineage>
</organism>
<feature type="transmembrane region" description="Helical" evidence="1">
    <location>
        <begin position="43"/>
        <end position="65"/>
    </location>
</feature>
<keyword evidence="1" id="KW-1133">Transmembrane helix</keyword>
<evidence type="ECO:0000313" key="4">
    <source>
        <dbReference type="Proteomes" id="UP001163550"/>
    </source>
</evidence>
<reference evidence="3" key="1">
    <citation type="submission" date="2021-11" db="EMBL/GenBank/DDBJ databases">
        <title>Isoprene-degrading acetogen.</title>
        <authorList>
            <person name="Yang Y."/>
            <person name="Jin H."/>
            <person name="Yan J."/>
        </authorList>
    </citation>
    <scope>NUCLEOTIDE SEQUENCE</scope>
    <source>
        <strain evidence="3">Berkeley</strain>
    </source>
</reference>
<evidence type="ECO:0000313" key="3">
    <source>
        <dbReference type="EMBL" id="UYO61162.1"/>
    </source>
</evidence>
<dbReference type="InterPro" id="IPR050469">
    <property type="entry name" value="Diguanylate_Cyclase"/>
</dbReference>
<dbReference type="InterPro" id="IPR000160">
    <property type="entry name" value="GGDEF_dom"/>
</dbReference>